<proteinExistence type="predicted"/>
<dbReference type="AlphaFoldDB" id="A0A2P2C8U0"/>
<organism evidence="1">
    <name type="scientific">metagenome</name>
    <dbReference type="NCBI Taxonomy" id="256318"/>
    <lineage>
        <taxon>unclassified sequences</taxon>
        <taxon>metagenomes</taxon>
    </lineage>
</organism>
<sequence>MEGVAPANQFSTMRNYGCLKWNSGPLYKWSISQFDVVREPDASVGIGTAGLHDLLRSEGQQ</sequence>
<protein>
    <submittedName>
        <fullName evidence="1">Uncharacterized protein</fullName>
    </submittedName>
</protein>
<reference evidence="1" key="1">
    <citation type="submission" date="2015-08" db="EMBL/GenBank/DDBJ databases">
        <authorList>
            <person name="Babu N.S."/>
            <person name="Beckwith C.J."/>
            <person name="Beseler K.G."/>
            <person name="Brison A."/>
            <person name="Carone J.V."/>
            <person name="Caskin T.P."/>
            <person name="Diamond M."/>
            <person name="Durham M.E."/>
            <person name="Foxe J.M."/>
            <person name="Go M."/>
            <person name="Henderson B.A."/>
            <person name="Jones I.B."/>
            <person name="McGettigan J.A."/>
            <person name="Micheletti S.J."/>
            <person name="Nasrallah M.E."/>
            <person name="Ortiz D."/>
            <person name="Piller C.R."/>
            <person name="Privatt S.R."/>
            <person name="Schneider S.L."/>
            <person name="Sharp S."/>
            <person name="Smith T.C."/>
            <person name="Stanton J.D."/>
            <person name="Ullery H.E."/>
            <person name="Wilson R.J."/>
            <person name="Serrano M.G."/>
            <person name="Buck G."/>
            <person name="Lee V."/>
            <person name="Wang Y."/>
            <person name="Carvalho R."/>
            <person name="Voegtly L."/>
            <person name="Shi R."/>
            <person name="Duckworth R."/>
            <person name="Johnson A."/>
            <person name="Loviza R."/>
            <person name="Walstead R."/>
            <person name="Shah Z."/>
            <person name="Kiflezghi M."/>
            <person name="Wade K."/>
            <person name="Ball S.L."/>
            <person name="Bradley K.W."/>
            <person name="Asai D.J."/>
            <person name="Bowman C.A."/>
            <person name="Russell D.A."/>
            <person name="Pope W.H."/>
            <person name="Jacobs-Sera D."/>
            <person name="Hendrix R.W."/>
            <person name="Hatfull G.F."/>
        </authorList>
    </citation>
    <scope>NUCLEOTIDE SEQUENCE</scope>
</reference>
<gene>
    <name evidence="1" type="ORF">NOCA250051</name>
</gene>
<dbReference type="EMBL" id="CZKA01000045">
    <property type="protein sequence ID" value="CUR58429.1"/>
    <property type="molecule type" value="Genomic_DNA"/>
</dbReference>
<name>A0A2P2C8U0_9ZZZZ</name>
<evidence type="ECO:0000313" key="1">
    <source>
        <dbReference type="EMBL" id="CUR58429.1"/>
    </source>
</evidence>
<accession>A0A2P2C8U0</accession>